<evidence type="ECO:0000256" key="2">
    <source>
        <dbReference type="SAM" id="Phobius"/>
    </source>
</evidence>
<dbReference type="Proteomes" id="UP001056384">
    <property type="component" value="Chromosome 1"/>
</dbReference>
<reference evidence="3" key="1">
    <citation type="submission" date="2022-06" db="EMBL/GenBank/DDBJ databases">
        <title>Complete genome sequences of two strains of the flax pathogen Septoria linicola.</title>
        <authorList>
            <person name="Lapalu N."/>
            <person name="Simon A."/>
            <person name="Demenou B."/>
            <person name="Paumier D."/>
            <person name="Guillot M.-P."/>
            <person name="Gout L."/>
            <person name="Valade R."/>
        </authorList>
    </citation>
    <scope>NUCLEOTIDE SEQUENCE</scope>
    <source>
        <strain evidence="3">SE15195</strain>
    </source>
</reference>
<evidence type="ECO:0000313" key="3">
    <source>
        <dbReference type="EMBL" id="USW48136.1"/>
    </source>
</evidence>
<proteinExistence type="predicted"/>
<sequence>MLDLMLFSFVMAQSKLSSDEIASNAQDYYLSLTDQDLHRAFLYLDEPSNLDSLMQAVRSVDTRNLVVDFSDDTAWATTDLTPQAIATLVETDRPDYLGTRWINLWYPSEQTKVLEYLARHYDFSPRLLGLMCSDARAASSGTPRTSLTKSVHRRRGRKVVSFESSVAGEDDELSIYSSSTGSSTIGNIYQIASDVWHYSSVDMGRNYVCLGYNSLYGTKAAERQSNDTSEKTHLPQCVRAWTWLLLTTDKTVISINEDPFPCTQGVYTSFQQRVLAVTRRNLINVFRSLSNVHDKPLYAHNPFTLLPIRTRLGSTAEETAHRSSDAPGLLFYYLFENWNNSYTLVTRKESRYGTELAELRASMFERPTLEHIDRLDQIGKELGVLRRHYDAYTRIIDRLLEPVGPTLASLQNSQIVGSDDSASLSTIRAGRDGVIVREKESLLGVSISSSARVRFRRLRDLIDLYALREVEEYAKQKDSLVTMASSFILTFAEYEEDNFSLIAMSQSIDVDRLTRITLLLTKFTILFLPVSFMSSYFSMPLDDIQYSVTTFWVAFVIVFALSYLALFLFSAINDNLQVGGLIHGVAEGMWNNIGYSWTRVMSMKSKLKVRKS</sequence>
<name>A0A9Q9EDV8_9PEZI</name>
<dbReference type="PANTHER" id="PTHR46494">
    <property type="entry name" value="CORA FAMILY METAL ION TRANSPORTER (EUROFUNG)"/>
    <property type="match status" value="1"/>
</dbReference>
<feature type="transmembrane region" description="Helical" evidence="2">
    <location>
        <begin position="516"/>
        <end position="539"/>
    </location>
</feature>
<evidence type="ECO:0000313" key="4">
    <source>
        <dbReference type="Proteomes" id="UP001056384"/>
    </source>
</evidence>
<feature type="transmembrane region" description="Helical" evidence="2">
    <location>
        <begin position="551"/>
        <end position="572"/>
    </location>
</feature>
<accession>A0A9Q9EDV8</accession>
<organism evidence="3 4">
    <name type="scientific">Septoria linicola</name>
    <dbReference type="NCBI Taxonomy" id="215465"/>
    <lineage>
        <taxon>Eukaryota</taxon>
        <taxon>Fungi</taxon>
        <taxon>Dikarya</taxon>
        <taxon>Ascomycota</taxon>
        <taxon>Pezizomycotina</taxon>
        <taxon>Dothideomycetes</taxon>
        <taxon>Dothideomycetidae</taxon>
        <taxon>Mycosphaerellales</taxon>
        <taxon>Mycosphaerellaceae</taxon>
        <taxon>Septoria</taxon>
    </lineage>
</organism>
<dbReference type="SUPFAM" id="SSF143865">
    <property type="entry name" value="CorA soluble domain-like"/>
    <property type="match status" value="1"/>
</dbReference>
<dbReference type="PANTHER" id="PTHR46494:SF1">
    <property type="entry name" value="CORA FAMILY METAL ION TRANSPORTER (EUROFUNG)"/>
    <property type="match status" value="1"/>
</dbReference>
<dbReference type="GO" id="GO:0005886">
    <property type="term" value="C:plasma membrane"/>
    <property type="evidence" value="ECO:0007669"/>
    <property type="project" value="UniProtKB-SubCell"/>
</dbReference>
<evidence type="ECO:0000256" key="1">
    <source>
        <dbReference type="ARBA" id="ARBA00004651"/>
    </source>
</evidence>
<keyword evidence="2" id="KW-0472">Membrane</keyword>
<dbReference type="Gene3D" id="1.20.58.340">
    <property type="entry name" value="Magnesium transport protein CorA, transmembrane region"/>
    <property type="match status" value="1"/>
</dbReference>
<dbReference type="GO" id="GO:0015095">
    <property type="term" value="F:magnesium ion transmembrane transporter activity"/>
    <property type="evidence" value="ECO:0007669"/>
    <property type="project" value="TreeGrafter"/>
</dbReference>
<dbReference type="AlphaFoldDB" id="A0A9Q9EDV8"/>
<keyword evidence="2" id="KW-1133">Transmembrane helix</keyword>
<dbReference type="EMBL" id="CP099418">
    <property type="protein sequence ID" value="USW48136.1"/>
    <property type="molecule type" value="Genomic_DNA"/>
</dbReference>
<comment type="subcellular location">
    <subcellularLocation>
        <location evidence="1">Cell membrane</location>
        <topology evidence="1">Multi-pass membrane protein</topology>
    </subcellularLocation>
</comment>
<dbReference type="GO" id="GO:0050897">
    <property type="term" value="F:cobalt ion binding"/>
    <property type="evidence" value="ECO:0007669"/>
    <property type="project" value="TreeGrafter"/>
</dbReference>
<dbReference type="InterPro" id="IPR045861">
    <property type="entry name" value="CorA_cytoplasmic_dom"/>
</dbReference>
<gene>
    <name evidence="3" type="ORF">Slin15195_G014550</name>
</gene>
<dbReference type="GO" id="GO:0015087">
    <property type="term" value="F:cobalt ion transmembrane transporter activity"/>
    <property type="evidence" value="ECO:0007669"/>
    <property type="project" value="TreeGrafter"/>
</dbReference>
<dbReference type="GO" id="GO:0000287">
    <property type="term" value="F:magnesium ion binding"/>
    <property type="evidence" value="ECO:0007669"/>
    <property type="project" value="TreeGrafter"/>
</dbReference>
<protein>
    <submittedName>
        <fullName evidence="3">CorA, cytoplasmic domain-containing protein</fullName>
    </submittedName>
</protein>
<keyword evidence="4" id="KW-1185">Reference proteome</keyword>
<keyword evidence="2" id="KW-0812">Transmembrane</keyword>